<proteinExistence type="predicted"/>
<sequence length="439" mass="49070">MYAKMLETYEETHTAQMEDVKAENEAQLKDFKEQLENLEQETDEKLSASASQIAQLKDVIAVLTENLEKKDADLEKLNSANDDLKLKLASTEKEYAELKEKHERNTRDLRQRLENVTSKLALIGDPLKLGSQSQVSSKALQKSTSNNNFGVGFSQVLDDFDVYQDGNSSMLSSSDVEVEVEVEAPVGAKVESQSKKTASQSKNAKRSASQKAPSPVKVSTRIRRRPTRYGDDEVEAISLLSSDDEDVTRGSSNKRQPSPRRKTQPAPKKSIKKKSPAKVPKAKIKAASQIVLNDESKVSHELNFMRNNPFVEKENSVNKRGRTRSRMNEKNLPPILIDVNDKRKLSEPVLSDSVAKLKQPSGTVTKAKQSVPANETRQQSVPAKEMEQQSVPAPAFSSQTLAPEGLVSKKRSNNTVKTKTHKRRRLRKNIVEEDLEFSE</sequence>
<evidence type="ECO:0000313" key="2">
    <source>
        <dbReference type="Proteomes" id="UP001165064"/>
    </source>
</evidence>
<accession>A0ACB5T3P6</accession>
<protein>
    <submittedName>
        <fullName evidence="1">Unnamed protein product</fullName>
    </submittedName>
</protein>
<comment type="caution">
    <text evidence="1">The sequence shown here is derived from an EMBL/GenBank/DDBJ whole genome shotgun (WGS) entry which is preliminary data.</text>
</comment>
<dbReference type="EMBL" id="BSXS01003025">
    <property type="protein sequence ID" value="GME80349.1"/>
    <property type="molecule type" value="Genomic_DNA"/>
</dbReference>
<organism evidence="1 2">
    <name type="scientific">Ambrosiozyma monospora</name>
    <name type="common">Yeast</name>
    <name type="synonym">Endomycopsis monosporus</name>
    <dbReference type="NCBI Taxonomy" id="43982"/>
    <lineage>
        <taxon>Eukaryota</taxon>
        <taxon>Fungi</taxon>
        <taxon>Dikarya</taxon>
        <taxon>Ascomycota</taxon>
        <taxon>Saccharomycotina</taxon>
        <taxon>Pichiomycetes</taxon>
        <taxon>Pichiales</taxon>
        <taxon>Pichiaceae</taxon>
        <taxon>Ambrosiozyma</taxon>
    </lineage>
</organism>
<name>A0ACB5T3P6_AMBMO</name>
<keyword evidence="2" id="KW-1185">Reference proteome</keyword>
<gene>
    <name evidence="1" type="ORF">Amon02_000442400</name>
</gene>
<evidence type="ECO:0000313" key="1">
    <source>
        <dbReference type="EMBL" id="GME80349.1"/>
    </source>
</evidence>
<dbReference type="Proteomes" id="UP001165064">
    <property type="component" value="Unassembled WGS sequence"/>
</dbReference>
<reference evidence="1" key="1">
    <citation type="submission" date="2023-04" db="EMBL/GenBank/DDBJ databases">
        <title>Ambrosiozyma monospora NBRC 10751.</title>
        <authorList>
            <person name="Ichikawa N."/>
            <person name="Sato H."/>
            <person name="Tonouchi N."/>
        </authorList>
    </citation>
    <scope>NUCLEOTIDE SEQUENCE</scope>
    <source>
        <strain evidence="1">NBRC 10751</strain>
    </source>
</reference>